<dbReference type="Gene3D" id="3.60.10.10">
    <property type="entry name" value="Endonuclease/exonuclease/phosphatase"/>
    <property type="match status" value="1"/>
</dbReference>
<dbReference type="InterPro" id="IPR036691">
    <property type="entry name" value="Endo/exonu/phosph_ase_sf"/>
</dbReference>
<accession>A0A5E4GIE6</accession>
<evidence type="ECO:0000313" key="1">
    <source>
        <dbReference type="EMBL" id="KAI5311398.1"/>
    </source>
</evidence>
<reference evidence="1 4" key="3">
    <citation type="journal article" date="2022" name="G3 (Bethesda)">
        <title>Whole-genome sequence and methylome profiling of the almond [Prunus dulcis (Mill.) D.A. Webb] cultivar 'Nonpareil'.</title>
        <authorList>
            <person name="D'Amico-Willman K.M."/>
            <person name="Ouma W.Z."/>
            <person name="Meulia T."/>
            <person name="Sideli G.M."/>
            <person name="Gradziel T.M."/>
            <person name="Fresnedo-Ramirez J."/>
        </authorList>
    </citation>
    <scope>NUCLEOTIDE SEQUENCE [LARGE SCALE GENOMIC DNA]</scope>
    <source>
        <strain evidence="1">Clone GOH B32 T37-40</strain>
    </source>
</reference>
<dbReference type="PANTHER" id="PTHR33710">
    <property type="entry name" value="BNAC02G09200D PROTEIN"/>
    <property type="match status" value="1"/>
</dbReference>
<dbReference type="AlphaFoldDB" id="A0A5E4GIE6"/>
<dbReference type="PANTHER" id="PTHR33710:SF79">
    <property type="entry name" value="OS06G0205337 PROTEIN"/>
    <property type="match status" value="1"/>
</dbReference>
<dbReference type="OMA" id="AFWIMEP"/>
<dbReference type="SUPFAM" id="SSF56219">
    <property type="entry name" value="DNase I-like"/>
    <property type="match status" value="1"/>
</dbReference>
<dbReference type="EMBL" id="JAJFAZ020000012">
    <property type="protein sequence ID" value="KAI5311398.1"/>
    <property type="molecule type" value="Genomic_DNA"/>
</dbReference>
<evidence type="ECO:0000313" key="4">
    <source>
        <dbReference type="Proteomes" id="UP001054821"/>
    </source>
</evidence>
<dbReference type="EMBL" id="CABIKO010000774">
    <property type="protein sequence ID" value="VVA39351.1"/>
    <property type="molecule type" value="Genomic_DNA"/>
</dbReference>
<dbReference type="Gramene" id="VVA39351">
    <property type="protein sequence ID" value="VVA39351"/>
    <property type="gene ID" value="Prudul26B030322"/>
</dbReference>
<organism evidence="2 3">
    <name type="scientific">Prunus dulcis</name>
    <name type="common">Almond</name>
    <name type="synonym">Amygdalus dulcis</name>
    <dbReference type="NCBI Taxonomy" id="3755"/>
    <lineage>
        <taxon>Eukaryota</taxon>
        <taxon>Viridiplantae</taxon>
        <taxon>Streptophyta</taxon>
        <taxon>Embryophyta</taxon>
        <taxon>Tracheophyta</taxon>
        <taxon>Spermatophyta</taxon>
        <taxon>Magnoliopsida</taxon>
        <taxon>eudicotyledons</taxon>
        <taxon>Gunneridae</taxon>
        <taxon>Pentapetalae</taxon>
        <taxon>rosids</taxon>
        <taxon>fabids</taxon>
        <taxon>Rosales</taxon>
        <taxon>Rosaceae</taxon>
        <taxon>Amygdaloideae</taxon>
        <taxon>Amygdaleae</taxon>
        <taxon>Prunus</taxon>
    </lineage>
</organism>
<evidence type="ECO:0000313" key="2">
    <source>
        <dbReference type="EMBL" id="VVA39351.1"/>
    </source>
</evidence>
<reference evidence="2" key="1">
    <citation type="submission" date="2019-07" db="EMBL/GenBank/DDBJ databases">
        <authorList>
            <person name="Alioto T."/>
            <person name="Alioto T."/>
            <person name="Gomez Garrido J."/>
        </authorList>
    </citation>
    <scope>NUCLEOTIDE SEQUENCE [LARGE SCALE GENOMIC DNA]</scope>
</reference>
<sequence>MGNFRKFVANCGLLDLGFVGYPFTLSNRRERGRIQERLDCTLVSSSWVHRFGEAKVSHHLVSCSDHGVILLEVEPVQVRHRGRFIYDHRWGKEVGCRTAVQDSWRWKCRGSACYRLVEKLKAARGNMRQRRRGAKTNTQCRIRDINKELQICYQAPGFDRSKVCVLDRDLKVVIKEEEVYWRIKSGVQWLAEGDKNTKFFHAETVTRRRRNKIRGLENELGEWHDDEKGIQDIAVKYFDQLFTSAASLQFKEIINCVDHWVSKQHNFELTREVTATESKEALFQIPATRPDGLTGVFITIIRTLWERMW</sequence>
<evidence type="ECO:0000313" key="3">
    <source>
        <dbReference type="Proteomes" id="UP000327085"/>
    </source>
</evidence>
<gene>
    <name evidence="2" type="ORF">ALMOND_2B030322</name>
    <name evidence="1" type="ORF">L3X38_000060</name>
</gene>
<name>A0A5E4GIE6_PRUDU</name>
<proteinExistence type="predicted"/>
<dbReference type="Proteomes" id="UP000327085">
    <property type="component" value="Unassembled WGS sequence"/>
</dbReference>
<dbReference type="Proteomes" id="UP001054821">
    <property type="component" value="Unassembled WGS sequence"/>
</dbReference>
<reference evidence="3" key="2">
    <citation type="journal article" date="2020" name="Plant J.">
        <title>Transposons played a major role in the diversification between the closely related almond and peach genomes: results from the almond genome sequence.</title>
        <authorList>
            <person name="Alioto T."/>
            <person name="Alexiou K.G."/>
            <person name="Bardil A."/>
            <person name="Barteri F."/>
            <person name="Castanera R."/>
            <person name="Cruz F."/>
            <person name="Dhingra A."/>
            <person name="Duval H."/>
            <person name="Fernandez I Marti A."/>
            <person name="Frias L."/>
            <person name="Galan B."/>
            <person name="Garcia J.L."/>
            <person name="Howad W."/>
            <person name="Gomez-Garrido J."/>
            <person name="Gut M."/>
            <person name="Julca I."/>
            <person name="Morata J."/>
            <person name="Puigdomenech P."/>
            <person name="Ribeca P."/>
            <person name="Rubio Cabetas M.J."/>
            <person name="Vlasova A."/>
            <person name="Wirthensohn M."/>
            <person name="Garcia-Mas J."/>
            <person name="Gabaldon T."/>
            <person name="Casacuberta J.M."/>
            <person name="Arus P."/>
        </authorList>
    </citation>
    <scope>NUCLEOTIDE SEQUENCE [LARGE SCALE GENOMIC DNA]</scope>
    <source>
        <strain evidence="3">cv. Texas</strain>
    </source>
</reference>
<dbReference type="InParanoid" id="A0A5E4GIE6"/>
<keyword evidence="4" id="KW-1185">Reference proteome</keyword>
<protein>
    <submittedName>
        <fullName evidence="2">PREDICTED: reverse mRNAase</fullName>
    </submittedName>
</protein>